<dbReference type="Gene3D" id="3.40.50.1100">
    <property type="match status" value="2"/>
</dbReference>
<evidence type="ECO:0000259" key="3">
    <source>
        <dbReference type="Pfam" id="PF00291"/>
    </source>
</evidence>
<keyword evidence="5" id="KW-1185">Reference proteome</keyword>
<dbReference type="InterPro" id="IPR001926">
    <property type="entry name" value="TrpB-like_PALP"/>
</dbReference>
<sequence>MNNPPFYINKPTNELPPGLSGETFRSSDPLAYHTSIRNYEPTPLIQLPGLAKKYGVKNIYIKDESFRFGLNAFKALGASYAIHKLLEKDPSIETFCSATDGNHGRAVAWAAKQHGKESRIFVPRGTTEARIDAIQGEGAVVEVIDRNYEATCEHAQIMAAGNGWTLVQDTTLENYEEIPSLIMAGYLTHFMEEEKTIHMLPEAQVDVIFLQSGVGSWPAAAAWYYTNRYENKKPKLVIVEPAEAAGMLASMEAGERCSPQGNFTTMMAGLNCGIPSSLAWEILKNTLDAVIAVEDEFAVEAIREFYYSNEEDPRIMSGESGAGGLAGFIALMKDERFKPVKESLGINKNSRLLFFNTEGATDPPNFQRIIDDVYR</sequence>
<dbReference type="EMBL" id="CP042476">
    <property type="protein sequence ID" value="QED38520.1"/>
    <property type="molecule type" value="Genomic_DNA"/>
</dbReference>
<accession>A0A5B8YKG4</accession>
<dbReference type="InterPro" id="IPR036052">
    <property type="entry name" value="TrpB-like_PALP_sf"/>
</dbReference>
<gene>
    <name evidence="4" type="ORF">FK178_12690</name>
</gene>
<name>A0A5B8YKG4_9FLAO</name>
<comment type="cofactor">
    <cofactor evidence="1">
        <name>pyridoxal 5'-phosphate</name>
        <dbReference type="ChEBI" id="CHEBI:597326"/>
    </cofactor>
</comment>
<dbReference type="GO" id="GO:0008838">
    <property type="term" value="F:diaminopropionate ammonia-lyase activity"/>
    <property type="evidence" value="ECO:0007669"/>
    <property type="project" value="UniProtKB-EC"/>
</dbReference>
<dbReference type="Proteomes" id="UP000321954">
    <property type="component" value="Chromosome"/>
</dbReference>
<keyword evidence="4" id="KW-0456">Lyase</keyword>
<dbReference type="KEGG" id="anp:FK178_12690"/>
<reference evidence="4 5" key="1">
    <citation type="submission" date="2019-08" db="EMBL/GenBank/DDBJ databases">
        <title>Antarcticibacterium arcticum sp. nov., a bacterium isolated from marine sediment of the Canadian Beaufort Sea.</title>
        <authorList>
            <person name="Lee Y.M."/>
            <person name="Baek K."/>
            <person name="Lee D.-H."/>
            <person name="Shin S.C."/>
            <person name="Jin Y.K."/>
            <person name="Park Y."/>
        </authorList>
    </citation>
    <scope>NUCLEOTIDE SEQUENCE [LARGE SCALE GENOMIC DNA]</scope>
    <source>
        <strain evidence="4 5">PAMC 28998</strain>
    </source>
</reference>
<dbReference type="PANTHER" id="PTHR42937">
    <property type="match status" value="1"/>
</dbReference>
<proteinExistence type="predicted"/>
<feature type="domain" description="Tryptophan synthase beta chain-like PALP" evidence="3">
    <location>
        <begin position="39"/>
        <end position="339"/>
    </location>
</feature>
<keyword evidence="2" id="KW-0663">Pyridoxal phosphate</keyword>
<evidence type="ECO:0000256" key="1">
    <source>
        <dbReference type="ARBA" id="ARBA00001933"/>
    </source>
</evidence>
<evidence type="ECO:0000313" key="5">
    <source>
        <dbReference type="Proteomes" id="UP000321954"/>
    </source>
</evidence>
<protein>
    <submittedName>
        <fullName evidence="4">Diaminopropionate ammonia-lyase</fullName>
        <ecNumber evidence="4">4.3.1.15</ecNumber>
    </submittedName>
</protein>
<dbReference type="RefSeq" id="WP_146835815.1">
    <property type="nucleotide sequence ID" value="NZ_CP042476.1"/>
</dbReference>
<dbReference type="NCBIfam" id="NF006058">
    <property type="entry name" value="PRK08206.1"/>
    <property type="match status" value="1"/>
</dbReference>
<dbReference type="AlphaFoldDB" id="A0A5B8YKG4"/>
<dbReference type="Pfam" id="PF00291">
    <property type="entry name" value="PALP"/>
    <property type="match status" value="1"/>
</dbReference>
<evidence type="ECO:0000256" key="2">
    <source>
        <dbReference type="ARBA" id="ARBA00022898"/>
    </source>
</evidence>
<dbReference type="OrthoDB" id="34584at2"/>
<dbReference type="PANTHER" id="PTHR42937:SF1">
    <property type="entry name" value="DIAMINOPROPIONATE AMMONIA-LYASE"/>
    <property type="match status" value="1"/>
</dbReference>
<evidence type="ECO:0000313" key="4">
    <source>
        <dbReference type="EMBL" id="QED38520.1"/>
    </source>
</evidence>
<dbReference type="SUPFAM" id="SSF53686">
    <property type="entry name" value="Tryptophan synthase beta subunit-like PLP-dependent enzymes"/>
    <property type="match status" value="1"/>
</dbReference>
<dbReference type="EC" id="4.3.1.15" evidence="4"/>
<organism evidence="4 5">
    <name type="scientific">Antarcticibacterium arcticum</name>
    <dbReference type="NCBI Taxonomy" id="2585771"/>
    <lineage>
        <taxon>Bacteria</taxon>
        <taxon>Pseudomonadati</taxon>
        <taxon>Bacteroidota</taxon>
        <taxon>Flavobacteriia</taxon>
        <taxon>Flavobacteriales</taxon>
        <taxon>Flavobacteriaceae</taxon>
        <taxon>Antarcticibacterium</taxon>
    </lineage>
</organism>